<comment type="caution">
    <text evidence="2">The sequence shown here is derived from an EMBL/GenBank/DDBJ whole genome shotgun (WGS) entry which is preliminary data.</text>
</comment>
<keyword evidence="1" id="KW-1133">Transmembrane helix</keyword>
<proteinExistence type="predicted"/>
<evidence type="ECO:0000313" key="2">
    <source>
        <dbReference type="EMBL" id="CAH3031317.1"/>
    </source>
</evidence>
<dbReference type="AlphaFoldDB" id="A0AAU9VP09"/>
<keyword evidence="1" id="KW-0472">Membrane</keyword>
<evidence type="ECO:0000256" key="1">
    <source>
        <dbReference type="SAM" id="Phobius"/>
    </source>
</evidence>
<keyword evidence="1" id="KW-0812">Transmembrane</keyword>
<sequence length="187" mass="21020">MDLYNYNFTFRRDDAKGLTEDEFGKMMDYYQISEAQRYGSRARSLVIDHQESGPIRKTILIFARSKKHRYDVVVAEGKMSINVDWERTGLAAGISSIITGAVYYAIGSILGITVGVLGLLRIGNNIITGPNEDVINRFMAMQLIETQDLVVKKHGKLAFVHGRHHTLLDDDPSTDHSSCCISCFPFK</sequence>
<dbReference type="Proteomes" id="UP001159428">
    <property type="component" value="Unassembled WGS sequence"/>
</dbReference>
<organism evidence="2 3">
    <name type="scientific">Pocillopora meandrina</name>
    <dbReference type="NCBI Taxonomy" id="46732"/>
    <lineage>
        <taxon>Eukaryota</taxon>
        <taxon>Metazoa</taxon>
        <taxon>Cnidaria</taxon>
        <taxon>Anthozoa</taxon>
        <taxon>Hexacorallia</taxon>
        <taxon>Scleractinia</taxon>
        <taxon>Astrocoeniina</taxon>
        <taxon>Pocilloporidae</taxon>
        <taxon>Pocillopora</taxon>
    </lineage>
</organism>
<reference evidence="2 3" key="1">
    <citation type="submission" date="2022-05" db="EMBL/GenBank/DDBJ databases">
        <authorList>
            <consortium name="Genoscope - CEA"/>
            <person name="William W."/>
        </authorList>
    </citation>
    <scope>NUCLEOTIDE SEQUENCE [LARGE SCALE GENOMIC DNA]</scope>
</reference>
<accession>A0AAU9VP09</accession>
<gene>
    <name evidence="2" type="ORF">PMEA_00001323</name>
</gene>
<name>A0AAU9VP09_9CNID</name>
<feature type="transmembrane region" description="Helical" evidence="1">
    <location>
        <begin position="101"/>
        <end position="120"/>
    </location>
</feature>
<evidence type="ECO:0000313" key="3">
    <source>
        <dbReference type="Proteomes" id="UP001159428"/>
    </source>
</evidence>
<protein>
    <submittedName>
        <fullName evidence="2">Uncharacterized protein</fullName>
    </submittedName>
</protein>
<keyword evidence="3" id="KW-1185">Reference proteome</keyword>
<dbReference type="EMBL" id="CALNXJ010000001">
    <property type="protein sequence ID" value="CAH3031317.1"/>
    <property type="molecule type" value="Genomic_DNA"/>
</dbReference>